<feature type="transmembrane region" description="Helical" evidence="1">
    <location>
        <begin position="148"/>
        <end position="170"/>
    </location>
</feature>
<organism evidence="2 3">
    <name type="scientific">Mesorhizobium prunaredense</name>
    <dbReference type="NCBI Taxonomy" id="1631249"/>
    <lineage>
        <taxon>Bacteria</taxon>
        <taxon>Pseudomonadati</taxon>
        <taxon>Pseudomonadota</taxon>
        <taxon>Alphaproteobacteria</taxon>
        <taxon>Hyphomicrobiales</taxon>
        <taxon>Phyllobacteriaceae</taxon>
        <taxon>Mesorhizobium</taxon>
    </lineage>
</organism>
<evidence type="ECO:0008006" key="4">
    <source>
        <dbReference type="Google" id="ProtNLM"/>
    </source>
</evidence>
<dbReference type="STRING" id="1631249.BQ8794_220063"/>
<keyword evidence="1" id="KW-1133">Transmembrane helix</keyword>
<evidence type="ECO:0000256" key="1">
    <source>
        <dbReference type="SAM" id="Phobius"/>
    </source>
</evidence>
<accession>A0A1R3V8C1</accession>
<keyword evidence="3" id="KW-1185">Reference proteome</keyword>
<dbReference type="InterPro" id="IPR011990">
    <property type="entry name" value="TPR-like_helical_dom_sf"/>
</dbReference>
<reference evidence="3" key="1">
    <citation type="submission" date="2017-01" db="EMBL/GenBank/DDBJ databases">
        <authorList>
            <person name="Brunel B."/>
        </authorList>
    </citation>
    <scope>NUCLEOTIDE SEQUENCE [LARGE SCALE GENOMIC DNA]</scope>
</reference>
<evidence type="ECO:0000313" key="2">
    <source>
        <dbReference type="EMBL" id="SIT55499.1"/>
    </source>
</evidence>
<proteinExistence type="predicted"/>
<dbReference type="SUPFAM" id="SSF48452">
    <property type="entry name" value="TPR-like"/>
    <property type="match status" value="1"/>
</dbReference>
<dbReference type="RefSeq" id="WP_077377928.1">
    <property type="nucleotide sequence ID" value="NZ_FTPD01000015.1"/>
</dbReference>
<protein>
    <recommendedName>
        <fullName evidence="4">Adenylate cyclase</fullName>
    </recommendedName>
</protein>
<dbReference type="EMBL" id="FTPD01000015">
    <property type="protein sequence ID" value="SIT55499.1"/>
    <property type="molecule type" value="Genomic_DNA"/>
</dbReference>
<evidence type="ECO:0000313" key="3">
    <source>
        <dbReference type="Proteomes" id="UP000188388"/>
    </source>
</evidence>
<keyword evidence="1" id="KW-0472">Membrane</keyword>
<dbReference type="Proteomes" id="UP000188388">
    <property type="component" value="Unassembled WGS sequence"/>
</dbReference>
<dbReference type="Gene3D" id="1.25.40.10">
    <property type="entry name" value="Tetratricopeptide repeat domain"/>
    <property type="match status" value="1"/>
</dbReference>
<gene>
    <name evidence="2" type="ORF">BQ8794_220063</name>
</gene>
<dbReference type="AlphaFoldDB" id="A0A1R3V8C1"/>
<name>A0A1R3V8C1_9HYPH</name>
<sequence>MIRPEPTAGREHWLAPEDCRAQLALILNSADFDATGRERRFLSHVVEETLAGRGDRIKAYSIAVEVFGRDMSFDPQTDPIVRIEAGHLRRGLERYYLTAGHDDPILITIPKGGYVPTFSARSPPETIEPALPVNRAEKVPSPARWMKVSWLTVALAAIVAALAVLALGLARSGVRPTSPEIPRLLVETFDDLSGTEASRAIAGGLTQEIVGQLSKFRDIIVVQSSENLVAPSRFVLAGSVHLSADSFRLRVRFINRADGSVLWADSYDGAIKVAALLETEANIAQKVATSLAQTYGVIFQADASLNVSNPPDDWAAYSCTLSFYTYRAKLDQTALPAVRACLEKAVERFPGYATAWGLLSQAYIDEIRFLYPSDEATSTASIARALAAARRAVELDPLNIRGLQAEMFALYFSKEIEAALLVGKRALDINPNDTELMGEYGYRLALSGGWDHGCPLIEEAHTRNPGPLAYYETAIALCAYFRGDYPQAAMWIRKATVPGNANYHTIAAAIFGEGGYEADARRERVWLEENAPGLIKNLRQEVAMRIIRPEDVDFFLGSLKKAGLAFKDLGGQT</sequence>
<keyword evidence="1" id="KW-0812">Transmembrane</keyword>